<name>A0A345YSH9_9MICO</name>
<keyword evidence="5" id="KW-1185">Reference proteome</keyword>
<dbReference type="OrthoDB" id="9983612at2"/>
<dbReference type="InterPro" id="IPR006311">
    <property type="entry name" value="TAT_signal"/>
</dbReference>
<evidence type="ECO:0000313" key="3">
    <source>
        <dbReference type="EMBL" id="AXK46881.1"/>
    </source>
</evidence>
<evidence type="ECO:0008006" key="7">
    <source>
        <dbReference type="Google" id="ProtNLM"/>
    </source>
</evidence>
<dbReference type="EMBL" id="QSWH01000004">
    <property type="protein sequence ID" value="RRR22596.1"/>
    <property type="molecule type" value="Genomic_DNA"/>
</dbReference>
<dbReference type="RefSeq" id="WP_115414628.1">
    <property type="nucleotide sequence ID" value="NZ_CP031356.1"/>
</dbReference>
<dbReference type="Proteomes" id="UP000282185">
    <property type="component" value="Unassembled WGS sequence"/>
</dbReference>
<dbReference type="KEGG" id="bsau:DWV08_15495"/>
<accession>A0A345YSH9</accession>
<keyword evidence="2" id="KW-0732">Signal</keyword>
<evidence type="ECO:0000313" key="6">
    <source>
        <dbReference type="Proteomes" id="UP000282185"/>
    </source>
</evidence>
<dbReference type="AlphaFoldDB" id="A0A345YSH9"/>
<dbReference type="Proteomes" id="UP000254236">
    <property type="component" value="Chromosome"/>
</dbReference>
<organism evidence="4 6">
    <name type="scientific">Brachybacterium saurashtrense</name>
    <dbReference type="NCBI Taxonomy" id="556288"/>
    <lineage>
        <taxon>Bacteria</taxon>
        <taxon>Bacillati</taxon>
        <taxon>Actinomycetota</taxon>
        <taxon>Actinomycetes</taxon>
        <taxon>Micrococcales</taxon>
        <taxon>Dermabacteraceae</taxon>
        <taxon>Brachybacterium</taxon>
    </lineage>
</organism>
<evidence type="ECO:0000313" key="5">
    <source>
        <dbReference type="Proteomes" id="UP000254236"/>
    </source>
</evidence>
<dbReference type="EMBL" id="CP031356">
    <property type="protein sequence ID" value="AXK46881.1"/>
    <property type="molecule type" value="Genomic_DNA"/>
</dbReference>
<protein>
    <recommendedName>
        <fullName evidence="7">Transcriptional initiation protein Tat</fullName>
    </recommendedName>
</protein>
<dbReference type="PROSITE" id="PS51318">
    <property type="entry name" value="TAT"/>
    <property type="match status" value="1"/>
</dbReference>
<proteinExistence type="predicted"/>
<gene>
    <name evidence="3" type="ORF">DWV08_15495</name>
    <name evidence="4" type="ORF">DXU92_10115</name>
</gene>
<reference evidence="4 6" key="2">
    <citation type="submission" date="2018-08" db="EMBL/GenBank/DDBJ databases">
        <title>Brachybacterium saurashtrense DSM 23186.</title>
        <authorList>
            <person name="Li Y."/>
        </authorList>
    </citation>
    <scope>NUCLEOTIDE SEQUENCE [LARGE SCALE GENOMIC DNA]</scope>
    <source>
        <strain evidence="4 6">DSM 23186</strain>
    </source>
</reference>
<sequence>MPQDPRRRALLRSAAWSVPVLTAVTTAPALAASVEQSVMSWSGFPSSSETGRLERPASQQVGDTDVTAALSRDDQLAQPTRNWTTADRRLRLQSNRDKLAGSLQIVTLTFAAPVTDVELTVEDIDRDKQRFQDEVFVPTDAAPTTGRVVGAALTGAGTPTSPFLAVGNGDADPADPAHAVTLRWAGPVDEIRIAYRQGVRAKDSATPTVRLAPVRFTASSAA</sequence>
<feature type="region of interest" description="Disordered" evidence="1">
    <location>
        <begin position="43"/>
        <end position="62"/>
    </location>
</feature>
<evidence type="ECO:0000256" key="2">
    <source>
        <dbReference type="SAM" id="SignalP"/>
    </source>
</evidence>
<reference evidence="3 5" key="1">
    <citation type="submission" date="2018-07" db="EMBL/GenBank/DDBJ databases">
        <title>Brachybacterium saurashtrense DSM 23186 genome sequence.</title>
        <authorList>
            <person name="Guo L."/>
        </authorList>
    </citation>
    <scope>NUCLEOTIDE SEQUENCE [LARGE SCALE GENOMIC DNA]</scope>
    <source>
        <strain evidence="3 5">DSM 23186</strain>
    </source>
</reference>
<evidence type="ECO:0000256" key="1">
    <source>
        <dbReference type="SAM" id="MobiDB-lite"/>
    </source>
</evidence>
<evidence type="ECO:0000313" key="4">
    <source>
        <dbReference type="EMBL" id="RRR22596.1"/>
    </source>
</evidence>
<feature type="signal peptide" evidence="2">
    <location>
        <begin position="1"/>
        <end position="31"/>
    </location>
</feature>
<feature type="chain" id="PRO_5044584658" description="Transcriptional initiation protein Tat" evidence="2">
    <location>
        <begin position="32"/>
        <end position="222"/>
    </location>
</feature>